<keyword evidence="4" id="KW-1267">Proteomics identification</keyword>
<accession>A0A8V0ZHP7</accession>
<dbReference type="GeneTree" id="ENSGT00390000015516"/>
<evidence type="ECO:0000313" key="3">
    <source>
        <dbReference type="Proteomes" id="UP000000539"/>
    </source>
</evidence>
<feature type="compositionally biased region" description="Basic and acidic residues" evidence="1">
    <location>
        <begin position="299"/>
        <end position="308"/>
    </location>
</feature>
<proteinExistence type="evidence at protein level"/>
<dbReference type="AlphaFoldDB" id="A0A8V0ZHP7"/>
<dbReference type="Pfam" id="PF21672">
    <property type="entry name" value="COMM_HN"/>
    <property type="match status" value="1"/>
</dbReference>
<dbReference type="Ensembl" id="ENSGALT00010051690.1">
    <property type="protein sequence ID" value="ENSGALP00010030829.1"/>
    <property type="gene ID" value="ENSGALG00010021330.1"/>
</dbReference>
<evidence type="ECO:0007829" key="4">
    <source>
        <dbReference type="PeptideAtlas" id="A0A8V0ZHP7"/>
    </source>
</evidence>
<dbReference type="PANTHER" id="PTHR16231">
    <property type="entry name" value="COMM DOMAIN-CONTAINING PROTEIN 4-8 FAMILY MEMBER"/>
    <property type="match status" value="1"/>
</dbReference>
<dbReference type="Proteomes" id="UP000000539">
    <property type="component" value="Chromosome 10"/>
</dbReference>
<dbReference type="FunCoup" id="A0A8V0ZHP7">
    <property type="interactions" value="1299"/>
</dbReference>
<reference evidence="2" key="3">
    <citation type="submission" date="2025-09" db="UniProtKB">
        <authorList>
            <consortium name="Ensembl"/>
        </authorList>
    </citation>
    <scope>IDENTIFICATION</scope>
    <source>
        <strain evidence="2">broiler</strain>
    </source>
</reference>
<protein>
    <submittedName>
        <fullName evidence="2">COMM domain containing 4</fullName>
    </submittedName>
</protein>
<feature type="compositionally biased region" description="Low complexity" evidence="1">
    <location>
        <begin position="267"/>
        <end position="278"/>
    </location>
</feature>
<dbReference type="GO" id="GO:0007165">
    <property type="term" value="P:signal transduction"/>
    <property type="evidence" value="ECO:0000318"/>
    <property type="project" value="GO_Central"/>
</dbReference>
<dbReference type="InterPro" id="IPR047155">
    <property type="entry name" value="COMMD4/6/7/8"/>
</dbReference>
<reference evidence="2" key="2">
    <citation type="submission" date="2025-08" db="UniProtKB">
        <authorList>
            <consortium name="Ensembl"/>
        </authorList>
    </citation>
    <scope>IDENTIFICATION</scope>
    <source>
        <strain evidence="2">broiler</strain>
    </source>
</reference>
<dbReference type="OrthoDB" id="284322at2759"/>
<sequence length="308" mass="31969">MRFRFCGDLDCPDWVLAEISVLARISSVKLKLICAQVLRELLGETIDYEKILKLTSDAKLESGDVKAAIAVLDFILSNAAKHNVDGESLSSELQQLGLPKGGAWGGDTGGPAAAHLHQVLPRRAQSYSEQCTMLAVLSYVHAGCPQGDPWLSEPYPVPSPLGFGCPRAGAGSSGCSLLLPSSFSGRTRHGVVPLLRGEAELPAGQPQGWQPPIEPPGWRVVAGGLRTELQRAAGGGRTSGAPAAACAAPGARGARGRAHGRVGGEVPGAAGRAEAGPGADEDPPLRTRPPAVVSQRAGPDNKVRERSP</sequence>
<evidence type="ECO:0000313" key="2">
    <source>
        <dbReference type="Ensembl" id="ENSGALP00010030829.1"/>
    </source>
</evidence>
<feature type="compositionally biased region" description="Low complexity" evidence="1">
    <location>
        <begin position="239"/>
        <end position="252"/>
    </location>
</feature>
<name>A0A8V0ZHP7_CHICK</name>
<gene>
    <name evidence="2" type="primary">COMMD4</name>
</gene>
<reference evidence="2" key="1">
    <citation type="submission" date="2020-11" db="EMBL/GenBank/DDBJ databases">
        <title>Gallus gallus (Chicken) genome, bGalGal1, GRCg7b, maternal haplotype autosomes + Z &amp; W.</title>
        <authorList>
            <person name="Warren W."/>
            <person name="Formenti G."/>
            <person name="Fedrigo O."/>
            <person name="Haase B."/>
            <person name="Mountcastle J."/>
            <person name="Balacco J."/>
            <person name="Tracey A."/>
            <person name="Schneider V."/>
            <person name="Okimoto R."/>
            <person name="Cheng H."/>
            <person name="Hawken R."/>
            <person name="Howe K."/>
            <person name="Jarvis E.D."/>
        </authorList>
    </citation>
    <scope>NUCLEOTIDE SEQUENCE [LARGE SCALE GENOMIC DNA]</scope>
    <source>
        <strain evidence="2">Broiler</strain>
    </source>
</reference>
<keyword evidence="3" id="KW-1185">Reference proteome</keyword>
<dbReference type="PANTHER" id="PTHR16231:SF4">
    <property type="entry name" value="COMM DOMAIN-CONTAINING PROTEIN 4"/>
    <property type="match status" value="1"/>
</dbReference>
<evidence type="ECO:0000256" key="1">
    <source>
        <dbReference type="SAM" id="MobiDB-lite"/>
    </source>
</evidence>
<feature type="region of interest" description="Disordered" evidence="1">
    <location>
        <begin position="232"/>
        <end position="308"/>
    </location>
</feature>
<organism evidence="2 3">
    <name type="scientific">Gallus gallus</name>
    <name type="common">Chicken</name>
    <dbReference type="NCBI Taxonomy" id="9031"/>
    <lineage>
        <taxon>Eukaryota</taxon>
        <taxon>Metazoa</taxon>
        <taxon>Chordata</taxon>
        <taxon>Craniata</taxon>
        <taxon>Vertebrata</taxon>
        <taxon>Euteleostomi</taxon>
        <taxon>Archelosauria</taxon>
        <taxon>Archosauria</taxon>
        <taxon>Dinosauria</taxon>
        <taxon>Saurischia</taxon>
        <taxon>Theropoda</taxon>
        <taxon>Coelurosauria</taxon>
        <taxon>Aves</taxon>
        <taxon>Neognathae</taxon>
        <taxon>Galloanserae</taxon>
        <taxon>Galliformes</taxon>
        <taxon>Phasianidae</taxon>
        <taxon>Phasianinae</taxon>
        <taxon>Gallus</taxon>
    </lineage>
</organism>